<dbReference type="InterPro" id="IPR009448">
    <property type="entry name" value="UDP-g_GGtrans"/>
</dbReference>
<dbReference type="GO" id="GO:0051082">
    <property type="term" value="F:unfolded protein binding"/>
    <property type="evidence" value="ECO:0007669"/>
    <property type="project" value="TreeGrafter"/>
</dbReference>
<dbReference type="OrthoDB" id="27683at2759"/>
<evidence type="ECO:0000313" key="2">
    <source>
        <dbReference type="Proteomes" id="UP000271889"/>
    </source>
</evidence>
<dbReference type="GO" id="GO:0005783">
    <property type="term" value="C:endoplasmic reticulum"/>
    <property type="evidence" value="ECO:0007669"/>
    <property type="project" value="TreeGrafter"/>
</dbReference>
<dbReference type="PANTHER" id="PTHR11226:SF0">
    <property type="entry name" value="UDP-GLUCOSE:GLYCOPROTEIN GLUCOSYLTRANSFERASE"/>
    <property type="match status" value="1"/>
</dbReference>
<dbReference type="GO" id="GO:0036503">
    <property type="term" value="P:ERAD pathway"/>
    <property type="evidence" value="ECO:0007669"/>
    <property type="project" value="TreeGrafter"/>
</dbReference>
<keyword evidence="2" id="KW-1185">Reference proteome</keyword>
<dbReference type="GO" id="GO:0018279">
    <property type="term" value="P:protein N-linked glycosylation via asparagine"/>
    <property type="evidence" value="ECO:0007669"/>
    <property type="project" value="TreeGrafter"/>
</dbReference>
<evidence type="ECO:0000313" key="1">
    <source>
        <dbReference type="EMBL" id="VDK63050.1"/>
    </source>
</evidence>
<dbReference type="EMBL" id="UYRV01017306">
    <property type="protein sequence ID" value="VDK63050.1"/>
    <property type="molecule type" value="Genomic_DNA"/>
</dbReference>
<dbReference type="PANTHER" id="PTHR11226">
    <property type="entry name" value="UDP-GLUCOSE GLYCOPROTEIN:GLUCOSYLTRANSFERASE"/>
    <property type="match status" value="1"/>
</dbReference>
<reference evidence="1 2" key="1">
    <citation type="submission" date="2018-11" db="EMBL/GenBank/DDBJ databases">
        <authorList>
            <consortium name="Pathogen Informatics"/>
        </authorList>
    </citation>
    <scope>NUCLEOTIDE SEQUENCE [LARGE SCALE GENOMIC DNA]</scope>
</reference>
<proteinExistence type="predicted"/>
<accession>A0A3P6S628</accession>
<sequence>MDVVAVVDPLSGSAQKLAPILDLLRKAVNCDLKIVLNPKGKLSELPLKRFYRYVGAPELQFDEAGNVAANQAKYVFYEVLRFEANVQRLHFLPEVF</sequence>
<dbReference type="AlphaFoldDB" id="A0A3P6S628"/>
<protein>
    <submittedName>
        <fullName evidence="1">Uncharacterized protein</fullName>
    </submittedName>
</protein>
<organism evidence="1 2">
    <name type="scientific">Cylicostephanus goldi</name>
    <name type="common">Nematode worm</name>
    <dbReference type="NCBI Taxonomy" id="71465"/>
    <lineage>
        <taxon>Eukaryota</taxon>
        <taxon>Metazoa</taxon>
        <taxon>Ecdysozoa</taxon>
        <taxon>Nematoda</taxon>
        <taxon>Chromadorea</taxon>
        <taxon>Rhabditida</taxon>
        <taxon>Rhabditina</taxon>
        <taxon>Rhabditomorpha</taxon>
        <taxon>Strongyloidea</taxon>
        <taxon>Strongylidae</taxon>
        <taxon>Cylicostephanus</taxon>
    </lineage>
</organism>
<dbReference type="Proteomes" id="UP000271889">
    <property type="component" value="Unassembled WGS sequence"/>
</dbReference>
<dbReference type="GO" id="GO:0003980">
    <property type="term" value="F:UDP-glucose:glycoprotein glucosyltransferase activity"/>
    <property type="evidence" value="ECO:0007669"/>
    <property type="project" value="InterPro"/>
</dbReference>
<gene>
    <name evidence="1" type="ORF">CGOC_LOCUS5618</name>
</gene>
<name>A0A3P6S628_CYLGO</name>